<evidence type="ECO:0000259" key="6">
    <source>
        <dbReference type="Pfam" id="PF01408"/>
    </source>
</evidence>
<dbReference type="EMBL" id="LK056665">
    <property type="protein sequence ID" value="CDS82442.1"/>
    <property type="molecule type" value="Genomic_DNA"/>
</dbReference>
<accession>A0A0F7S941</accession>
<reference evidence="9" key="3">
    <citation type="submission" date="2014-06" db="EMBL/GenBank/DDBJ databases">
        <authorList>
            <person name="Berkman P.J."/>
        </authorList>
    </citation>
    <scope>NUCLEOTIDE SEQUENCE [LARGE SCALE GENOMIC DNA]</scope>
</reference>
<dbReference type="Gene3D" id="3.40.50.720">
    <property type="entry name" value="NAD(P)-binding Rossmann-like Domain"/>
    <property type="match status" value="1"/>
</dbReference>
<dbReference type="AlphaFoldDB" id="A0A0F7S941"/>
<evidence type="ECO:0000313" key="7">
    <source>
        <dbReference type="EMBL" id="CDS82442.1"/>
    </source>
</evidence>
<organism evidence="8 9">
    <name type="scientific">Sporisorium scitamineum</name>
    <dbReference type="NCBI Taxonomy" id="49012"/>
    <lineage>
        <taxon>Eukaryota</taxon>
        <taxon>Fungi</taxon>
        <taxon>Dikarya</taxon>
        <taxon>Basidiomycota</taxon>
        <taxon>Ustilaginomycotina</taxon>
        <taxon>Ustilaginomycetes</taxon>
        <taxon>Ustilaginales</taxon>
        <taxon>Ustilaginaceae</taxon>
        <taxon>Sporisorium</taxon>
    </lineage>
</organism>
<protein>
    <recommendedName>
        <fullName evidence="3">D-xylose 1-dehydrogenase (NADP(+), D-xylono-1,5-lactone-forming)</fullName>
        <ecNumber evidence="3">1.1.1.179</ecNumber>
    </recommendedName>
    <alternativeName>
        <fullName evidence="4">D-xylose-NADP dehydrogenase</fullName>
    </alternativeName>
</protein>
<sequence length="473" mass="52461">MTTAVKDLYNRLSSIYTSFSPPSVPKRTTDGPLRIGILGAANIAPPAIITPARSHPDVIVSAVAARSKDKAVAFAKKHSIPHVFDSYLDLINDPGVDVVYNPLPNGLHYEWTLKCIAAGKHVLLEKPSTANEDETRRIFEEARRKNVLVLEAFHYRFHPALHEFAYRLHDFMGGSNPMTAVEAHLFALTAVFLETDIRFDWRLAGGALMDAGCYPTSACLYTMRAAAGSWQRANWEDGIEVREARPTVFQPSSTTNKAHLNDKGDPAIDIAMEATVLVPTARPAKLPCKIEASLDRSLFKLPLLGWRVPNFFRLAPTLKATFKDGSTVELQNFVAPFLWHTIKATYRGKSAEAAGVAEGTCKYYKAYVPGDTSGTEQMRRAAKDGHWPKGTGEMWWSTYRWQLEAFVLGVKAVKAGTPAHEVSPINMINEDRSTDSKRVPVWVQNEESVIIMKTIDAIYERSGLAKRVSPSSF</sequence>
<dbReference type="InterPro" id="IPR000683">
    <property type="entry name" value="Gfo/Idh/MocA-like_OxRdtase_N"/>
</dbReference>
<evidence type="ECO:0000256" key="2">
    <source>
        <dbReference type="ARBA" id="ARBA00023002"/>
    </source>
</evidence>
<evidence type="ECO:0000256" key="5">
    <source>
        <dbReference type="ARBA" id="ARBA00049233"/>
    </source>
</evidence>
<dbReference type="Gene3D" id="3.30.360.10">
    <property type="entry name" value="Dihydrodipicolinate Reductase, domain 2"/>
    <property type="match status" value="1"/>
</dbReference>
<dbReference type="OrthoDB" id="64915at2759"/>
<dbReference type="PANTHER" id="PTHR22604:SF105">
    <property type="entry name" value="TRANS-1,2-DIHYDROBENZENE-1,2-DIOL DEHYDROGENASE"/>
    <property type="match status" value="1"/>
</dbReference>
<feature type="domain" description="Gfo/Idh/MocA-like oxidoreductase N-terminal" evidence="6">
    <location>
        <begin position="33"/>
        <end position="151"/>
    </location>
</feature>
<dbReference type="EC" id="1.1.1.179" evidence="3"/>
<dbReference type="GO" id="GO:0000166">
    <property type="term" value="F:nucleotide binding"/>
    <property type="evidence" value="ECO:0007669"/>
    <property type="project" value="InterPro"/>
</dbReference>
<gene>
    <name evidence="8" type="primary">SSCI77060.1</name>
    <name evidence="7" type="ORF">SPSC_03261</name>
</gene>
<name>A0A0F7S941_9BASI</name>
<dbReference type="GO" id="GO:0047837">
    <property type="term" value="F:D-xylose 1-dehydrogenase (NADP+) activity"/>
    <property type="evidence" value="ECO:0007669"/>
    <property type="project" value="UniProtKB-EC"/>
</dbReference>
<dbReference type="Proteomes" id="UP000242770">
    <property type="component" value="Unassembled WGS sequence"/>
</dbReference>
<dbReference type="EMBL" id="CCFA01004712">
    <property type="protein sequence ID" value="CDW99442.1"/>
    <property type="molecule type" value="Genomic_DNA"/>
</dbReference>
<evidence type="ECO:0000256" key="1">
    <source>
        <dbReference type="ARBA" id="ARBA00010928"/>
    </source>
</evidence>
<dbReference type="SUPFAM" id="SSF55347">
    <property type="entry name" value="Glyceraldehyde-3-phosphate dehydrogenase-like, C-terminal domain"/>
    <property type="match status" value="1"/>
</dbReference>
<keyword evidence="2" id="KW-0560">Oxidoreductase</keyword>
<evidence type="ECO:0000256" key="4">
    <source>
        <dbReference type="ARBA" id="ARBA00042988"/>
    </source>
</evidence>
<dbReference type="InterPro" id="IPR036291">
    <property type="entry name" value="NAD(P)-bd_dom_sf"/>
</dbReference>
<comment type="catalytic activity">
    <reaction evidence="5">
        <text>D-xylose + NADP(+) = D-xylono-1,5-lactone + NADPH + H(+)</text>
        <dbReference type="Rhea" id="RHEA:22000"/>
        <dbReference type="ChEBI" id="CHEBI:15378"/>
        <dbReference type="ChEBI" id="CHEBI:15867"/>
        <dbReference type="ChEBI" id="CHEBI:53455"/>
        <dbReference type="ChEBI" id="CHEBI:57783"/>
        <dbReference type="ChEBI" id="CHEBI:58349"/>
        <dbReference type="EC" id="1.1.1.179"/>
    </reaction>
</comment>
<reference evidence="7" key="1">
    <citation type="submission" date="2014-06" db="EMBL/GenBank/DDBJ databases">
        <authorList>
            <person name="Ju J."/>
            <person name="Zhang J."/>
        </authorList>
    </citation>
    <scope>NUCLEOTIDE SEQUENCE</scope>
    <source>
        <strain evidence="7">SscI8</strain>
    </source>
</reference>
<dbReference type="InterPro" id="IPR050984">
    <property type="entry name" value="Gfo/Idh/MocA_domain"/>
</dbReference>
<reference evidence="8" key="2">
    <citation type="submission" date="2014-06" db="EMBL/GenBank/DDBJ databases">
        <authorList>
            <person name="Berkman J.Paul."/>
        </authorList>
    </citation>
    <scope>NUCLEOTIDE SEQUENCE [LARGE SCALE GENOMIC DNA]</scope>
</reference>
<dbReference type="STRING" id="49012.A0A0F7S941"/>
<dbReference type="SUPFAM" id="SSF51735">
    <property type="entry name" value="NAD(P)-binding Rossmann-fold domains"/>
    <property type="match status" value="1"/>
</dbReference>
<evidence type="ECO:0000313" key="8">
    <source>
        <dbReference type="EMBL" id="CDW99442.1"/>
    </source>
</evidence>
<dbReference type="PANTHER" id="PTHR22604">
    <property type="entry name" value="OXIDOREDUCTASES"/>
    <property type="match status" value="1"/>
</dbReference>
<proteinExistence type="inferred from homology"/>
<evidence type="ECO:0000256" key="3">
    <source>
        <dbReference type="ARBA" id="ARBA00038984"/>
    </source>
</evidence>
<evidence type="ECO:0000313" key="9">
    <source>
        <dbReference type="Proteomes" id="UP000242770"/>
    </source>
</evidence>
<keyword evidence="9" id="KW-1185">Reference proteome</keyword>
<dbReference type="Pfam" id="PF01408">
    <property type="entry name" value="GFO_IDH_MocA"/>
    <property type="match status" value="1"/>
</dbReference>
<comment type="similarity">
    <text evidence="1">Belongs to the Gfo/Idh/MocA family.</text>
</comment>